<accession>A0A918MSL4</accession>
<dbReference type="RefSeq" id="WP_190016613.1">
    <property type="nucleotide sequence ID" value="NZ_BMUE01000008.1"/>
</dbReference>
<proteinExistence type="predicted"/>
<keyword evidence="2" id="KW-1185">Reference proteome</keyword>
<dbReference type="AlphaFoldDB" id="A0A918MSL4"/>
<gene>
    <name evidence="1" type="ORF">GCM10010503_39380</name>
</gene>
<evidence type="ECO:0000313" key="2">
    <source>
        <dbReference type="Proteomes" id="UP000620224"/>
    </source>
</evidence>
<dbReference type="EMBL" id="BMUE01000008">
    <property type="protein sequence ID" value="GGW58442.1"/>
    <property type="molecule type" value="Genomic_DNA"/>
</dbReference>
<protein>
    <submittedName>
        <fullName evidence="1">Uncharacterized protein</fullName>
    </submittedName>
</protein>
<sequence length="144" mass="15967">MLARSCVSTEPGFSQVRARSEPDGERPFLRDLAPLQDDVHLRFALRVAAPYLRIALARDADGLNAWVHDTERSWAVLSAIGDGRTIATQGGPRRLADELEAAWDTWPEVGRPALYDFGMTVTDSGTTQYMWVNDADGGPRWPII</sequence>
<evidence type="ECO:0000313" key="1">
    <source>
        <dbReference type="EMBL" id="GGW58442.1"/>
    </source>
</evidence>
<reference evidence="1" key="1">
    <citation type="journal article" date="2014" name="Int. J. Syst. Evol. Microbiol.">
        <title>Complete genome sequence of Corynebacterium casei LMG S-19264T (=DSM 44701T), isolated from a smear-ripened cheese.</title>
        <authorList>
            <consortium name="US DOE Joint Genome Institute (JGI-PGF)"/>
            <person name="Walter F."/>
            <person name="Albersmeier A."/>
            <person name="Kalinowski J."/>
            <person name="Ruckert C."/>
        </authorList>
    </citation>
    <scope>NUCLEOTIDE SEQUENCE</scope>
    <source>
        <strain evidence="1">JCM 4490</strain>
    </source>
</reference>
<reference evidence="1" key="2">
    <citation type="submission" date="2020-09" db="EMBL/GenBank/DDBJ databases">
        <authorList>
            <person name="Sun Q."/>
            <person name="Ohkuma M."/>
        </authorList>
    </citation>
    <scope>NUCLEOTIDE SEQUENCE</scope>
    <source>
        <strain evidence="1">JCM 4490</strain>
    </source>
</reference>
<comment type="caution">
    <text evidence="1">The sequence shown here is derived from an EMBL/GenBank/DDBJ whole genome shotgun (WGS) entry which is preliminary data.</text>
</comment>
<dbReference type="Proteomes" id="UP000620224">
    <property type="component" value="Unassembled WGS sequence"/>
</dbReference>
<organism evidence="1 2">
    <name type="scientific">Streptomyces lucensis JCM 4490</name>
    <dbReference type="NCBI Taxonomy" id="1306176"/>
    <lineage>
        <taxon>Bacteria</taxon>
        <taxon>Bacillati</taxon>
        <taxon>Actinomycetota</taxon>
        <taxon>Actinomycetes</taxon>
        <taxon>Kitasatosporales</taxon>
        <taxon>Streptomycetaceae</taxon>
        <taxon>Streptomyces</taxon>
    </lineage>
</organism>
<name>A0A918MSL4_9ACTN</name>